<organism evidence="15 16">
    <name type="scientific">Fusarium albosuccineum</name>
    <dbReference type="NCBI Taxonomy" id="1237068"/>
    <lineage>
        <taxon>Eukaryota</taxon>
        <taxon>Fungi</taxon>
        <taxon>Dikarya</taxon>
        <taxon>Ascomycota</taxon>
        <taxon>Pezizomycotina</taxon>
        <taxon>Sordariomycetes</taxon>
        <taxon>Hypocreomycetidae</taxon>
        <taxon>Hypocreales</taxon>
        <taxon>Nectriaceae</taxon>
        <taxon>Fusarium</taxon>
        <taxon>Fusarium decemcellulare species complex</taxon>
    </lineage>
</organism>
<evidence type="ECO:0000313" key="16">
    <source>
        <dbReference type="Proteomes" id="UP000554235"/>
    </source>
</evidence>
<evidence type="ECO:0000256" key="5">
    <source>
        <dbReference type="ARBA" id="ARBA00022459"/>
    </source>
</evidence>
<dbReference type="PANTHER" id="PTHR28012">
    <property type="entry name" value="NUCLEAR FUSION PROTEIN KAR5"/>
    <property type="match status" value="1"/>
</dbReference>
<evidence type="ECO:0000256" key="1">
    <source>
        <dbReference type="ARBA" id="ARBA00003389"/>
    </source>
</evidence>
<evidence type="ECO:0000256" key="8">
    <source>
        <dbReference type="ARBA" id="ARBA00022824"/>
    </source>
</evidence>
<dbReference type="GO" id="GO:0000742">
    <property type="term" value="P:karyogamy involved in conjugation with cellular fusion"/>
    <property type="evidence" value="ECO:0007669"/>
    <property type="project" value="InterPro"/>
</dbReference>
<keyword evidence="6" id="KW-0812">Transmembrane</keyword>
<evidence type="ECO:0000256" key="14">
    <source>
        <dbReference type="SAM" id="MobiDB-lite"/>
    </source>
</evidence>
<evidence type="ECO:0000256" key="10">
    <source>
        <dbReference type="ARBA" id="ARBA00023136"/>
    </source>
</evidence>
<dbReference type="GO" id="GO:0048288">
    <property type="term" value="P:nuclear membrane fusion involved in karyogamy"/>
    <property type="evidence" value="ECO:0007669"/>
    <property type="project" value="InterPro"/>
</dbReference>
<accession>A0A8H4L5S2</accession>
<keyword evidence="9" id="KW-1133">Transmembrane helix</keyword>
<evidence type="ECO:0000256" key="2">
    <source>
        <dbReference type="ARBA" id="ARBA00004126"/>
    </source>
</evidence>
<comment type="function">
    <text evidence="1">Required for nuclear membrane fusion during karyogamy.</text>
</comment>
<reference evidence="15 16" key="1">
    <citation type="submission" date="2020-01" db="EMBL/GenBank/DDBJ databases">
        <title>Identification and distribution of gene clusters putatively required for synthesis of sphingolipid metabolism inhibitors in phylogenetically diverse species of the filamentous fungus Fusarium.</title>
        <authorList>
            <person name="Kim H.-S."/>
            <person name="Busman M."/>
            <person name="Brown D.W."/>
            <person name="Divon H."/>
            <person name="Uhlig S."/>
            <person name="Proctor R.H."/>
        </authorList>
    </citation>
    <scope>NUCLEOTIDE SEQUENCE [LARGE SCALE GENOMIC DNA]</scope>
    <source>
        <strain evidence="15 16">NRRL 20459</strain>
    </source>
</reference>
<evidence type="ECO:0000256" key="3">
    <source>
        <dbReference type="ARBA" id="ARBA00004586"/>
    </source>
</evidence>
<gene>
    <name evidence="15" type="ORF">FALBO_11511</name>
</gene>
<feature type="coiled-coil region" evidence="13">
    <location>
        <begin position="188"/>
        <end position="255"/>
    </location>
</feature>
<dbReference type="EMBL" id="JAADYS010001669">
    <property type="protein sequence ID" value="KAF4461679.1"/>
    <property type="molecule type" value="Genomic_DNA"/>
</dbReference>
<keyword evidence="7" id="KW-0732">Signal</keyword>
<evidence type="ECO:0000256" key="7">
    <source>
        <dbReference type="ARBA" id="ARBA00022729"/>
    </source>
</evidence>
<evidence type="ECO:0000313" key="15">
    <source>
        <dbReference type="EMBL" id="KAF4461679.1"/>
    </source>
</evidence>
<dbReference type="AlphaFoldDB" id="A0A8H4L5S2"/>
<evidence type="ECO:0000256" key="4">
    <source>
        <dbReference type="ARBA" id="ARBA00010473"/>
    </source>
</evidence>
<keyword evidence="10" id="KW-0472">Membrane</keyword>
<keyword evidence="16" id="KW-1185">Reference proteome</keyword>
<keyword evidence="8" id="KW-0256">Endoplasmic reticulum</keyword>
<keyword evidence="5" id="KW-0415">Karyogamy</keyword>
<comment type="caution">
    <text evidence="15">The sequence shown here is derived from an EMBL/GenBank/DDBJ whole genome shotgun (WGS) entry which is preliminary data.</text>
</comment>
<keyword evidence="11" id="KW-0325">Glycoprotein</keyword>
<dbReference type="SUPFAM" id="SSF58113">
    <property type="entry name" value="Apolipoprotein A-I"/>
    <property type="match status" value="1"/>
</dbReference>
<feature type="region of interest" description="Disordered" evidence="14">
    <location>
        <begin position="1"/>
        <end position="23"/>
    </location>
</feature>
<proteinExistence type="inferred from homology"/>
<keyword evidence="13" id="KW-0175">Coiled coil</keyword>
<dbReference type="OrthoDB" id="5311848at2759"/>
<evidence type="ECO:0000256" key="11">
    <source>
        <dbReference type="ARBA" id="ARBA00023180"/>
    </source>
</evidence>
<dbReference type="GO" id="GO:0031965">
    <property type="term" value="C:nuclear membrane"/>
    <property type="evidence" value="ECO:0007669"/>
    <property type="project" value="UniProtKB-SubCell"/>
</dbReference>
<evidence type="ECO:0000256" key="12">
    <source>
        <dbReference type="ARBA" id="ARBA00023242"/>
    </source>
</evidence>
<dbReference type="GO" id="GO:0005789">
    <property type="term" value="C:endoplasmic reticulum membrane"/>
    <property type="evidence" value="ECO:0007669"/>
    <property type="project" value="UniProtKB-SubCell"/>
</dbReference>
<dbReference type="PANTHER" id="PTHR28012:SF1">
    <property type="entry name" value="NUCLEAR FUSION PROTEIN KAR5"/>
    <property type="match status" value="1"/>
</dbReference>
<evidence type="ECO:0000256" key="6">
    <source>
        <dbReference type="ARBA" id="ARBA00022692"/>
    </source>
</evidence>
<name>A0A8H4L5S2_9HYPO</name>
<evidence type="ECO:0000256" key="13">
    <source>
        <dbReference type="SAM" id="Coils"/>
    </source>
</evidence>
<protein>
    <submittedName>
        <fullName evidence="15">Nuclear membrane fusion kar5</fullName>
    </submittedName>
</protein>
<keyword evidence="12" id="KW-0539">Nucleus</keyword>
<comment type="subcellular location">
    <subcellularLocation>
        <location evidence="3">Endoplasmic reticulum membrane</location>
    </subcellularLocation>
    <subcellularLocation>
        <location evidence="2">Nucleus membrane</location>
    </subcellularLocation>
</comment>
<sequence length="483" mass="53636">MESAKAHARATGSPLQHQQPGPRLTNVYTSALEELQELESEPLCHRIAARLLINNCHLLDGQDEATIHIDSGRAARDFVDSYAASLAICDLERGSFVIPSTCFKFRESALAALPVPATPQLHVSTTEIDNCLEGLAHSDSAWNTWVSYRHKALRFCEASRADHEKGWSHPTKENMHSRTNLAENLHLYQRVTKILEKLTHEIETEMEERLQSLNQAFQSASHSVENLGPQVHKLRMELELTTDALREQLNQAVQESSNTVRSGLEDARSLHQLIDLLIRTTKENAAAVISSHETSMKMVSKNANSEIDIFMTALTAAVASSVSLQSQMETTESRNAGILQKQAKIEMGMGKLEELADSLLVKYDIHESRLDQAQQKTDQILEILDATATSAAGFQNYIIGGFSFVGFWPYVVFPALSLTMGSYGLQPSLWRNLWLVAIGELAGLVVSNADRYTNIFLFSSTVEFPDSTFNGTDRLPNDIISII</sequence>
<comment type="similarity">
    <text evidence="4">Belongs to the KAR5 family.</text>
</comment>
<evidence type="ECO:0000256" key="9">
    <source>
        <dbReference type="ARBA" id="ARBA00022989"/>
    </source>
</evidence>
<dbReference type="Proteomes" id="UP000554235">
    <property type="component" value="Unassembled WGS sequence"/>
</dbReference>
<dbReference type="InterPro" id="IPR007292">
    <property type="entry name" value="Nuclear_fusion_Kar5"/>
</dbReference>